<dbReference type="Proteomes" id="UP000076586">
    <property type="component" value="Unassembled WGS sequence"/>
</dbReference>
<accession>A0A170ZH38</accession>
<sequence>MALFHQNFSKKTDEELMSLLTRGGQSAFDELYCRYSKPLLNFFFRMTNNDREKAEDMLHDLFLKIIEHPESFDCTRTFSTWFYTLAGNMIKNEYRNRSARQEFEQQYQYNPAETKQEADTIDRQLFNNRLQAELNQLDPESELLFNMRFTEEMSVKQIAGILDCPEGTVKSRLFYLTRQLAKKLAIYKPELN</sequence>
<evidence type="ECO:0000256" key="5">
    <source>
        <dbReference type="ARBA" id="ARBA00023163"/>
    </source>
</evidence>
<comment type="caution">
    <text evidence="8">The sequence shown here is derived from an EMBL/GenBank/DDBJ whole genome shotgun (WGS) entry which is preliminary data.</text>
</comment>
<evidence type="ECO:0000256" key="2">
    <source>
        <dbReference type="ARBA" id="ARBA00023015"/>
    </source>
</evidence>
<gene>
    <name evidence="8" type="ORF">PJIAN_2223</name>
</gene>
<dbReference type="NCBIfam" id="TIGR02937">
    <property type="entry name" value="sigma70-ECF"/>
    <property type="match status" value="1"/>
</dbReference>
<evidence type="ECO:0000256" key="4">
    <source>
        <dbReference type="ARBA" id="ARBA00023125"/>
    </source>
</evidence>
<feature type="domain" description="RNA polymerase sigma-70 region 2" evidence="6">
    <location>
        <begin position="31"/>
        <end position="98"/>
    </location>
</feature>
<dbReference type="STRING" id="681398.PJIAN_2223"/>
<dbReference type="GO" id="GO:0003677">
    <property type="term" value="F:DNA binding"/>
    <property type="evidence" value="ECO:0007669"/>
    <property type="project" value="UniProtKB-KW"/>
</dbReference>
<dbReference type="Gene3D" id="1.10.10.10">
    <property type="entry name" value="Winged helix-like DNA-binding domain superfamily/Winged helix DNA-binding domain"/>
    <property type="match status" value="1"/>
</dbReference>
<dbReference type="GO" id="GO:0006352">
    <property type="term" value="P:DNA-templated transcription initiation"/>
    <property type="evidence" value="ECO:0007669"/>
    <property type="project" value="InterPro"/>
</dbReference>
<dbReference type="InterPro" id="IPR013325">
    <property type="entry name" value="RNA_pol_sigma_r2"/>
</dbReference>
<dbReference type="Pfam" id="PF08281">
    <property type="entry name" value="Sigma70_r4_2"/>
    <property type="match status" value="1"/>
</dbReference>
<name>A0A170ZH38_9BACT</name>
<dbReference type="SUPFAM" id="SSF88946">
    <property type="entry name" value="Sigma2 domain of RNA polymerase sigma factors"/>
    <property type="match status" value="1"/>
</dbReference>
<reference evidence="9" key="1">
    <citation type="submission" date="2016-04" db="EMBL/GenBank/DDBJ databases">
        <title>Draft genome sequence of Paludibacter jiangxiensis strain NM7.</title>
        <authorList>
            <person name="Qiu Y."/>
            <person name="Matsuura N."/>
            <person name="Ohashi A."/>
            <person name="Tourlousse M.D."/>
            <person name="Sekiguchi Y."/>
        </authorList>
    </citation>
    <scope>NUCLEOTIDE SEQUENCE [LARGE SCALE GENOMIC DNA]</scope>
    <source>
        <strain evidence="9">NM7</strain>
    </source>
</reference>
<dbReference type="GO" id="GO:0016987">
    <property type="term" value="F:sigma factor activity"/>
    <property type="evidence" value="ECO:0007669"/>
    <property type="project" value="UniProtKB-KW"/>
</dbReference>
<dbReference type="Pfam" id="PF04542">
    <property type="entry name" value="Sigma70_r2"/>
    <property type="match status" value="1"/>
</dbReference>
<evidence type="ECO:0000259" key="6">
    <source>
        <dbReference type="Pfam" id="PF04542"/>
    </source>
</evidence>
<dbReference type="RefSeq" id="WP_068703149.1">
    <property type="nucleotide sequence ID" value="NZ_BDCR01000002.1"/>
</dbReference>
<dbReference type="PANTHER" id="PTHR43133:SF8">
    <property type="entry name" value="RNA POLYMERASE SIGMA FACTOR HI_1459-RELATED"/>
    <property type="match status" value="1"/>
</dbReference>
<comment type="similarity">
    <text evidence="1">Belongs to the sigma-70 factor family. ECF subfamily.</text>
</comment>
<proteinExistence type="inferred from homology"/>
<dbReference type="InterPro" id="IPR039425">
    <property type="entry name" value="RNA_pol_sigma-70-like"/>
</dbReference>
<dbReference type="SUPFAM" id="SSF88659">
    <property type="entry name" value="Sigma3 and sigma4 domains of RNA polymerase sigma factors"/>
    <property type="match status" value="1"/>
</dbReference>
<keyword evidence="4" id="KW-0238">DNA-binding</keyword>
<evidence type="ECO:0000256" key="3">
    <source>
        <dbReference type="ARBA" id="ARBA00023082"/>
    </source>
</evidence>
<keyword evidence="3" id="KW-0731">Sigma factor</keyword>
<dbReference type="OrthoDB" id="1493347at2"/>
<keyword evidence="2" id="KW-0805">Transcription regulation</keyword>
<dbReference type="InterPro" id="IPR013249">
    <property type="entry name" value="RNA_pol_sigma70_r4_t2"/>
</dbReference>
<dbReference type="InterPro" id="IPR036388">
    <property type="entry name" value="WH-like_DNA-bd_sf"/>
</dbReference>
<evidence type="ECO:0000313" key="8">
    <source>
        <dbReference type="EMBL" id="GAT62663.1"/>
    </source>
</evidence>
<evidence type="ECO:0000313" key="9">
    <source>
        <dbReference type="Proteomes" id="UP000076586"/>
    </source>
</evidence>
<evidence type="ECO:0000259" key="7">
    <source>
        <dbReference type="Pfam" id="PF08281"/>
    </source>
</evidence>
<organism evidence="8 9">
    <name type="scientific">Paludibacter jiangxiensis</name>
    <dbReference type="NCBI Taxonomy" id="681398"/>
    <lineage>
        <taxon>Bacteria</taxon>
        <taxon>Pseudomonadati</taxon>
        <taxon>Bacteroidota</taxon>
        <taxon>Bacteroidia</taxon>
        <taxon>Bacteroidales</taxon>
        <taxon>Paludibacteraceae</taxon>
        <taxon>Paludibacter</taxon>
    </lineage>
</organism>
<dbReference type="Gene3D" id="1.10.1740.10">
    <property type="match status" value="1"/>
</dbReference>
<evidence type="ECO:0000256" key="1">
    <source>
        <dbReference type="ARBA" id="ARBA00010641"/>
    </source>
</evidence>
<feature type="domain" description="RNA polymerase sigma factor 70 region 4 type 2" evidence="7">
    <location>
        <begin position="129"/>
        <end position="174"/>
    </location>
</feature>
<dbReference type="InterPro" id="IPR007627">
    <property type="entry name" value="RNA_pol_sigma70_r2"/>
</dbReference>
<dbReference type="InterPro" id="IPR014284">
    <property type="entry name" value="RNA_pol_sigma-70_dom"/>
</dbReference>
<keyword evidence="9" id="KW-1185">Reference proteome</keyword>
<dbReference type="EMBL" id="BDCR01000002">
    <property type="protein sequence ID" value="GAT62663.1"/>
    <property type="molecule type" value="Genomic_DNA"/>
</dbReference>
<protein>
    <submittedName>
        <fullName evidence="8">RNA polymerase sigma-70 factor, ECF subfamily</fullName>
    </submittedName>
</protein>
<keyword evidence="5" id="KW-0804">Transcription</keyword>
<dbReference type="PANTHER" id="PTHR43133">
    <property type="entry name" value="RNA POLYMERASE ECF-TYPE SIGMA FACTO"/>
    <property type="match status" value="1"/>
</dbReference>
<reference evidence="9" key="2">
    <citation type="journal article" date="2017" name="Genome Announc.">
        <title>Draft genome sequence of Paludibacter jiangxiensis NM7(T), a propionate-producing fermentative bacterium.</title>
        <authorList>
            <person name="Qiu Y.-L."/>
            <person name="Tourlousse D.M."/>
            <person name="Matsuura N."/>
            <person name="Ohashi A."/>
            <person name="Sekiguchi Y."/>
        </authorList>
    </citation>
    <scope>NUCLEOTIDE SEQUENCE [LARGE SCALE GENOMIC DNA]</scope>
    <source>
        <strain evidence="9">NM7</strain>
    </source>
</reference>
<dbReference type="AlphaFoldDB" id="A0A170ZH38"/>
<dbReference type="InterPro" id="IPR013324">
    <property type="entry name" value="RNA_pol_sigma_r3/r4-like"/>
</dbReference>